<evidence type="ECO:0000256" key="4">
    <source>
        <dbReference type="ARBA" id="ARBA00022723"/>
    </source>
</evidence>
<reference evidence="10 11" key="1">
    <citation type="submission" date="2019-08" db="EMBL/GenBank/DDBJ databases">
        <title>Bradymonadales sp. TMQ2.</title>
        <authorList>
            <person name="Liang Q."/>
        </authorList>
    </citation>
    <scope>NUCLEOTIDE SEQUENCE [LARGE SCALE GENOMIC DNA]</scope>
    <source>
        <strain evidence="10 11">TMQ2</strain>
    </source>
</reference>
<dbReference type="InterPro" id="IPR018028">
    <property type="entry name" value="Catalase"/>
</dbReference>
<evidence type="ECO:0000256" key="1">
    <source>
        <dbReference type="ARBA" id="ARBA00005329"/>
    </source>
</evidence>
<evidence type="ECO:0000256" key="7">
    <source>
        <dbReference type="ARBA" id="ARBA00023324"/>
    </source>
</evidence>
<dbReference type="EMBL" id="VOSL01000113">
    <property type="protein sequence ID" value="TXD32732.1"/>
    <property type="molecule type" value="Genomic_DNA"/>
</dbReference>
<dbReference type="GO" id="GO:0042542">
    <property type="term" value="P:response to hydrogen peroxide"/>
    <property type="evidence" value="ECO:0007669"/>
    <property type="project" value="TreeGrafter"/>
</dbReference>
<dbReference type="FunFam" id="2.40.180.10:FF:000001">
    <property type="entry name" value="Catalase"/>
    <property type="match status" value="1"/>
</dbReference>
<dbReference type="AlphaFoldDB" id="A0A5C6X629"/>
<dbReference type="InterPro" id="IPR024708">
    <property type="entry name" value="Catalase_AS"/>
</dbReference>
<organism evidence="10 11">
    <name type="scientific">Lujinxingia vulgaris</name>
    <dbReference type="NCBI Taxonomy" id="2600176"/>
    <lineage>
        <taxon>Bacteria</taxon>
        <taxon>Deltaproteobacteria</taxon>
        <taxon>Bradymonadales</taxon>
        <taxon>Lujinxingiaceae</taxon>
        <taxon>Lujinxingia</taxon>
    </lineage>
</organism>
<evidence type="ECO:0000256" key="5">
    <source>
        <dbReference type="ARBA" id="ARBA00023002"/>
    </source>
</evidence>
<dbReference type="SUPFAM" id="SSF56634">
    <property type="entry name" value="Heme-dependent catalase-like"/>
    <property type="match status" value="1"/>
</dbReference>
<dbReference type="GO" id="GO:0046872">
    <property type="term" value="F:metal ion binding"/>
    <property type="evidence" value="ECO:0007669"/>
    <property type="project" value="UniProtKB-KW"/>
</dbReference>
<evidence type="ECO:0000256" key="3">
    <source>
        <dbReference type="ARBA" id="ARBA00022617"/>
    </source>
</evidence>
<dbReference type="Gene3D" id="2.40.180.10">
    <property type="entry name" value="Catalase core domain"/>
    <property type="match status" value="1"/>
</dbReference>
<evidence type="ECO:0000313" key="10">
    <source>
        <dbReference type="EMBL" id="TXD32732.1"/>
    </source>
</evidence>
<dbReference type="PANTHER" id="PTHR11465">
    <property type="entry name" value="CATALASE"/>
    <property type="match status" value="1"/>
</dbReference>
<dbReference type="PRINTS" id="PR00067">
    <property type="entry name" value="CATALASE"/>
</dbReference>
<dbReference type="Pfam" id="PF00199">
    <property type="entry name" value="Catalase"/>
    <property type="match status" value="1"/>
</dbReference>
<keyword evidence="2" id="KW-0575">Peroxidase</keyword>
<dbReference type="InterPro" id="IPR020835">
    <property type="entry name" value="Catalase_sf"/>
</dbReference>
<keyword evidence="6" id="KW-0408">Iron</keyword>
<dbReference type="SMART" id="SM01060">
    <property type="entry name" value="Catalase"/>
    <property type="match status" value="1"/>
</dbReference>
<proteinExistence type="inferred from homology"/>
<dbReference type="OrthoDB" id="3169619at2"/>
<evidence type="ECO:0000256" key="2">
    <source>
        <dbReference type="ARBA" id="ARBA00022559"/>
    </source>
</evidence>
<dbReference type="Pfam" id="PF06628">
    <property type="entry name" value="Catalase-rel"/>
    <property type="match status" value="1"/>
</dbReference>
<dbReference type="Proteomes" id="UP000321046">
    <property type="component" value="Unassembled WGS sequence"/>
</dbReference>
<evidence type="ECO:0000313" key="11">
    <source>
        <dbReference type="Proteomes" id="UP000321046"/>
    </source>
</evidence>
<name>A0A5C6X629_9DELT</name>
<evidence type="ECO:0000256" key="6">
    <source>
        <dbReference type="ARBA" id="ARBA00023004"/>
    </source>
</evidence>
<dbReference type="InterPro" id="IPR010582">
    <property type="entry name" value="Catalase_immune_responsive"/>
</dbReference>
<dbReference type="GO" id="GO:0020037">
    <property type="term" value="F:heme binding"/>
    <property type="evidence" value="ECO:0007669"/>
    <property type="project" value="InterPro"/>
</dbReference>
<keyword evidence="4" id="KW-0479">Metal-binding</keyword>
<feature type="compositionally biased region" description="Low complexity" evidence="8">
    <location>
        <begin position="61"/>
        <end position="99"/>
    </location>
</feature>
<dbReference type="GO" id="GO:0042744">
    <property type="term" value="P:hydrogen peroxide catabolic process"/>
    <property type="evidence" value="ECO:0007669"/>
    <property type="project" value="UniProtKB-KW"/>
</dbReference>
<dbReference type="PANTHER" id="PTHR11465:SF61">
    <property type="entry name" value="CATALASE"/>
    <property type="match status" value="1"/>
</dbReference>
<feature type="domain" description="Catalase core" evidence="9">
    <location>
        <begin position="139"/>
        <end position="524"/>
    </location>
</feature>
<evidence type="ECO:0000256" key="8">
    <source>
        <dbReference type="SAM" id="MobiDB-lite"/>
    </source>
</evidence>
<dbReference type="PROSITE" id="PS51402">
    <property type="entry name" value="CATALASE_3"/>
    <property type="match status" value="1"/>
</dbReference>
<feature type="compositionally biased region" description="Basic and acidic residues" evidence="8">
    <location>
        <begin position="1"/>
        <end position="11"/>
    </location>
</feature>
<gene>
    <name evidence="10" type="ORF">FRC96_16550</name>
</gene>
<keyword evidence="3" id="KW-0349">Heme</keyword>
<evidence type="ECO:0000259" key="9">
    <source>
        <dbReference type="SMART" id="SM01060"/>
    </source>
</evidence>
<sequence length="629" mass="70446">MAGSSRDDKKSPQKRGSTPGKSSTSGSNAASSRGAKLEKAAKAKAPASSPDASKDADTAKARASARGSTTTKPSTASKSSRASKTSASTKKAPKASKSSKPSKPKSSSKRSTSSRSTKSPGKGGRKGRGSANGRGPLLTTADGAPVGDQENALSAGPRGPLLMQDVNLIEQIQRFNRERMPERVVHAKGTGAYGTFKVTNDIRRYTKASIFAKKGKKTECVVRFSTVAGERGAADAERDPRGFAMKFYTDEGNWDLVCNNTPIFFVRDPYKFQMFIHSQKRHPETNLRDANMQWDFWSLCPESLHQVTWLFGDRGIPRTYRHMNGYSSHTYSMINDEGERVWVKFHFKTMQGIECLTNAEAAELIAHDRESHQRDMIEAINSGDFPRWKAYIQVMTQDEANEFRWNPFDLTKVWPHGDFPLIEVGELELNRNPKNYHHEVEQSAFNPSAFVPGIGPSPDKMLQARLLSYQDAHLYRVGVNYRDLSVNKPRCPVHNYLRDGQFGGMHDEGTGFPNYYPNSIKGAPRPNPDYNEPPWHLGDVTVDRWDSRVDHDDFTQAGDLFRLMDRDEKVRLAVNIVESMGGCRKDIIKRQLEFFDKADLNYGRLVRKALESYRRGDMDDLHESVQPHA</sequence>
<accession>A0A5C6X629</accession>
<feature type="compositionally biased region" description="Low complexity" evidence="8">
    <location>
        <begin position="16"/>
        <end position="34"/>
    </location>
</feature>
<comment type="similarity">
    <text evidence="1">Belongs to the catalase family.</text>
</comment>
<dbReference type="InterPro" id="IPR040333">
    <property type="entry name" value="Catalase_3"/>
</dbReference>
<dbReference type="CDD" id="cd08156">
    <property type="entry name" value="catalase_clade_3"/>
    <property type="match status" value="1"/>
</dbReference>
<dbReference type="PROSITE" id="PS00438">
    <property type="entry name" value="CATALASE_2"/>
    <property type="match status" value="1"/>
</dbReference>
<protein>
    <submittedName>
        <fullName evidence="10">Catalase</fullName>
    </submittedName>
</protein>
<dbReference type="GO" id="GO:0004096">
    <property type="term" value="F:catalase activity"/>
    <property type="evidence" value="ECO:0007669"/>
    <property type="project" value="InterPro"/>
</dbReference>
<feature type="region of interest" description="Disordered" evidence="8">
    <location>
        <begin position="1"/>
        <end position="159"/>
    </location>
</feature>
<keyword evidence="7" id="KW-0376">Hydrogen peroxide</keyword>
<dbReference type="GO" id="GO:0005737">
    <property type="term" value="C:cytoplasm"/>
    <property type="evidence" value="ECO:0007669"/>
    <property type="project" value="TreeGrafter"/>
</dbReference>
<dbReference type="InterPro" id="IPR011614">
    <property type="entry name" value="Catalase_core"/>
</dbReference>
<keyword evidence="5" id="KW-0560">Oxidoreductase</keyword>
<comment type="caution">
    <text evidence="10">The sequence shown here is derived from an EMBL/GenBank/DDBJ whole genome shotgun (WGS) entry which is preliminary data.</text>
</comment>
<feature type="compositionally biased region" description="Low complexity" evidence="8">
    <location>
        <begin position="109"/>
        <end position="120"/>
    </location>
</feature>